<keyword evidence="1" id="KW-0949">S-adenosyl-L-methionine</keyword>
<dbReference type="InterPro" id="IPR058240">
    <property type="entry name" value="rSAM_sf"/>
</dbReference>
<dbReference type="SUPFAM" id="SSF102114">
    <property type="entry name" value="Radical SAM enzymes"/>
    <property type="match status" value="1"/>
</dbReference>
<evidence type="ECO:0000313" key="6">
    <source>
        <dbReference type="EMBL" id="KKK65048.1"/>
    </source>
</evidence>
<evidence type="ECO:0000259" key="5">
    <source>
        <dbReference type="PROSITE" id="PS51918"/>
    </source>
</evidence>
<evidence type="ECO:0000256" key="4">
    <source>
        <dbReference type="ARBA" id="ARBA00023014"/>
    </source>
</evidence>
<proteinExistence type="predicted"/>
<name>A0A0F8X8A4_9ZZZZ</name>
<keyword evidence="2" id="KW-0479">Metal-binding</keyword>
<dbReference type="InterPro" id="IPR007197">
    <property type="entry name" value="rSAM"/>
</dbReference>
<dbReference type="AlphaFoldDB" id="A0A0F8X8A4"/>
<dbReference type="PROSITE" id="PS51918">
    <property type="entry name" value="RADICAL_SAM"/>
    <property type="match status" value="1"/>
</dbReference>
<organism evidence="6">
    <name type="scientific">marine sediment metagenome</name>
    <dbReference type="NCBI Taxonomy" id="412755"/>
    <lineage>
        <taxon>unclassified sequences</taxon>
        <taxon>metagenomes</taxon>
        <taxon>ecological metagenomes</taxon>
    </lineage>
</organism>
<evidence type="ECO:0000256" key="2">
    <source>
        <dbReference type="ARBA" id="ARBA00022723"/>
    </source>
</evidence>
<dbReference type="GO" id="GO:0003824">
    <property type="term" value="F:catalytic activity"/>
    <property type="evidence" value="ECO:0007669"/>
    <property type="project" value="InterPro"/>
</dbReference>
<evidence type="ECO:0000256" key="1">
    <source>
        <dbReference type="ARBA" id="ARBA00022691"/>
    </source>
</evidence>
<dbReference type="Gene3D" id="3.20.20.70">
    <property type="entry name" value="Aldolase class I"/>
    <property type="match status" value="1"/>
</dbReference>
<gene>
    <name evidence="6" type="ORF">LCGC14_2978080</name>
</gene>
<comment type="caution">
    <text evidence="6">The sequence shown here is derived from an EMBL/GenBank/DDBJ whole genome shotgun (WGS) entry which is preliminary data.</text>
</comment>
<dbReference type="GO" id="GO:0046872">
    <property type="term" value="F:metal ion binding"/>
    <property type="evidence" value="ECO:0007669"/>
    <property type="project" value="UniProtKB-KW"/>
</dbReference>
<dbReference type="InterPro" id="IPR013785">
    <property type="entry name" value="Aldolase_TIM"/>
</dbReference>
<evidence type="ECO:0000256" key="3">
    <source>
        <dbReference type="ARBA" id="ARBA00023004"/>
    </source>
</evidence>
<dbReference type="EMBL" id="LAZR01060745">
    <property type="protein sequence ID" value="KKK65048.1"/>
    <property type="molecule type" value="Genomic_DNA"/>
</dbReference>
<dbReference type="GO" id="GO:0051536">
    <property type="term" value="F:iron-sulfur cluster binding"/>
    <property type="evidence" value="ECO:0007669"/>
    <property type="project" value="UniProtKB-KW"/>
</dbReference>
<dbReference type="Pfam" id="PF04055">
    <property type="entry name" value="Radical_SAM"/>
    <property type="match status" value="1"/>
</dbReference>
<protein>
    <recommendedName>
        <fullName evidence="5">Radical SAM core domain-containing protein</fullName>
    </recommendedName>
</protein>
<dbReference type="SFLD" id="SFLDS00029">
    <property type="entry name" value="Radical_SAM"/>
    <property type="match status" value="1"/>
</dbReference>
<feature type="domain" description="Radical SAM core" evidence="5">
    <location>
        <begin position="4"/>
        <end position="108"/>
    </location>
</feature>
<accession>A0A0F8X8A4</accession>
<reference evidence="6" key="1">
    <citation type="journal article" date="2015" name="Nature">
        <title>Complex archaea that bridge the gap between prokaryotes and eukaryotes.</title>
        <authorList>
            <person name="Spang A."/>
            <person name="Saw J.H."/>
            <person name="Jorgensen S.L."/>
            <person name="Zaremba-Niedzwiedzka K."/>
            <person name="Martijn J."/>
            <person name="Lind A.E."/>
            <person name="van Eijk R."/>
            <person name="Schleper C."/>
            <person name="Guy L."/>
            <person name="Ettema T.J."/>
        </authorList>
    </citation>
    <scope>NUCLEOTIDE SEQUENCE</scope>
</reference>
<sequence>MIKNEITNRGVCYIGFKCPGIDCKFCYYKFEEKTWKDLRLVKADLIRQAKYYGLGVTDFTGGEPLSYPKEKMRDLVRKLYQVGHKKAIIETNGSIELPRDDYVEYIMD</sequence>
<keyword evidence="4" id="KW-0411">Iron-sulfur</keyword>
<keyword evidence="3" id="KW-0408">Iron</keyword>